<organism evidence="2 3">
    <name type="scientific">Candidatus Methylophosphatis roskildensis</name>
    <dbReference type="NCBI Taxonomy" id="2899263"/>
    <lineage>
        <taxon>Bacteria</taxon>
        <taxon>Pseudomonadati</taxon>
        <taxon>Pseudomonadota</taxon>
        <taxon>Betaproteobacteria</taxon>
        <taxon>Nitrosomonadales</taxon>
        <taxon>Sterolibacteriaceae</taxon>
        <taxon>Candidatus Methylophosphatis</taxon>
    </lineage>
</organism>
<dbReference type="EMBL" id="JADJEV010000001">
    <property type="protein sequence ID" value="MBK6971877.1"/>
    <property type="molecule type" value="Genomic_DNA"/>
</dbReference>
<evidence type="ECO:0000313" key="3">
    <source>
        <dbReference type="Proteomes" id="UP000807785"/>
    </source>
</evidence>
<evidence type="ECO:0000256" key="1">
    <source>
        <dbReference type="SAM" id="SignalP"/>
    </source>
</evidence>
<gene>
    <name evidence="2" type="ORF">IPH26_02540</name>
</gene>
<feature type="chain" id="PRO_5039535519" evidence="1">
    <location>
        <begin position="22"/>
        <end position="153"/>
    </location>
</feature>
<dbReference type="AlphaFoldDB" id="A0A9D7E1E7"/>
<name>A0A9D7E1E7_9PROT</name>
<dbReference type="PROSITE" id="PS51257">
    <property type="entry name" value="PROKAR_LIPOPROTEIN"/>
    <property type="match status" value="1"/>
</dbReference>
<proteinExistence type="predicted"/>
<feature type="signal peptide" evidence="1">
    <location>
        <begin position="1"/>
        <end position="21"/>
    </location>
</feature>
<dbReference type="Proteomes" id="UP000807785">
    <property type="component" value="Unassembled WGS sequence"/>
</dbReference>
<evidence type="ECO:0000313" key="2">
    <source>
        <dbReference type="EMBL" id="MBK6971877.1"/>
    </source>
</evidence>
<protein>
    <submittedName>
        <fullName evidence="2">DUF2846 domain-containing protein</fullName>
    </submittedName>
</protein>
<comment type="caution">
    <text evidence="2">The sequence shown here is derived from an EMBL/GenBank/DDBJ whole genome shotgun (WGS) entry which is preliminary data.</text>
</comment>
<sequence>MMSSISKRAAVAALVAGVALAGCKNISFRSASDDMRAKSFVVAAGKSAIYVVRPGSIRNLPLAVVLDDKLTARTGPCSYLLWEVAPGAHEILAYGENISRVALKTEAGKTYFVRQDVAGGLWSPRTLLVAVDDAAGRKEVSDCRLVDSGTPKQ</sequence>
<accession>A0A9D7E1E7</accession>
<keyword evidence="1" id="KW-0732">Signal</keyword>
<reference evidence="2" key="1">
    <citation type="submission" date="2020-10" db="EMBL/GenBank/DDBJ databases">
        <title>Connecting structure to function with the recovery of over 1000 high-quality activated sludge metagenome-assembled genomes encoding full-length rRNA genes using long-read sequencing.</title>
        <authorList>
            <person name="Singleton C.M."/>
            <person name="Petriglieri F."/>
            <person name="Kristensen J.M."/>
            <person name="Kirkegaard R.H."/>
            <person name="Michaelsen T.Y."/>
            <person name="Andersen M.H."/>
            <person name="Karst S.M."/>
            <person name="Dueholm M.S."/>
            <person name="Nielsen P.H."/>
            <person name="Albertsen M."/>
        </authorList>
    </citation>
    <scope>NUCLEOTIDE SEQUENCE</scope>
    <source>
        <strain evidence="2">Bjer_18-Q3-R1-45_BAT3C.347</strain>
    </source>
</reference>